<name>A0ABP0YTK6_9ROSI</name>
<dbReference type="Proteomes" id="UP001642487">
    <property type="component" value="Chromosome 6"/>
</dbReference>
<keyword evidence="2" id="KW-1185">Reference proteome</keyword>
<evidence type="ECO:0000313" key="1">
    <source>
        <dbReference type="EMBL" id="CAK9323852.1"/>
    </source>
</evidence>
<organism evidence="1 2">
    <name type="scientific">Citrullus colocynthis</name>
    <name type="common">colocynth</name>
    <dbReference type="NCBI Taxonomy" id="252529"/>
    <lineage>
        <taxon>Eukaryota</taxon>
        <taxon>Viridiplantae</taxon>
        <taxon>Streptophyta</taxon>
        <taxon>Embryophyta</taxon>
        <taxon>Tracheophyta</taxon>
        <taxon>Spermatophyta</taxon>
        <taxon>Magnoliopsida</taxon>
        <taxon>eudicotyledons</taxon>
        <taxon>Gunneridae</taxon>
        <taxon>Pentapetalae</taxon>
        <taxon>rosids</taxon>
        <taxon>fabids</taxon>
        <taxon>Cucurbitales</taxon>
        <taxon>Cucurbitaceae</taxon>
        <taxon>Benincaseae</taxon>
        <taxon>Citrullus</taxon>
    </lineage>
</organism>
<proteinExistence type="predicted"/>
<dbReference type="EMBL" id="OZ021740">
    <property type="protein sequence ID" value="CAK9323852.1"/>
    <property type="molecule type" value="Genomic_DNA"/>
</dbReference>
<sequence>MENIRGSIGNGLGSTESESLSSSIISNDMILKKHQNCLFLLADSFTFPSSHKSSFPSPTLVPTRVLYTLPLVLKTPYPLLERPSTFFLLPRRHHLPEPFSTHAYTQENSEADWLSFSYPSQLSVHFGRWKRRF</sequence>
<evidence type="ECO:0000313" key="2">
    <source>
        <dbReference type="Proteomes" id="UP001642487"/>
    </source>
</evidence>
<accession>A0ABP0YTK6</accession>
<gene>
    <name evidence="1" type="ORF">CITCOLO1_LOCUS16066</name>
</gene>
<protein>
    <submittedName>
        <fullName evidence="1">Uncharacterized protein</fullName>
    </submittedName>
</protein>
<reference evidence="1 2" key="1">
    <citation type="submission" date="2024-03" db="EMBL/GenBank/DDBJ databases">
        <authorList>
            <person name="Gkanogiannis A."/>
            <person name="Becerra Lopez-Lavalle L."/>
        </authorList>
    </citation>
    <scope>NUCLEOTIDE SEQUENCE [LARGE SCALE GENOMIC DNA]</scope>
</reference>